<dbReference type="RefSeq" id="WP_371438937.1">
    <property type="nucleotide sequence ID" value="NZ_JBHSRS010000016.1"/>
</dbReference>
<proteinExistence type="predicted"/>
<evidence type="ECO:0000313" key="1">
    <source>
        <dbReference type="EMBL" id="MFC6281068.1"/>
    </source>
</evidence>
<keyword evidence="2" id="KW-1185">Reference proteome</keyword>
<dbReference type="Proteomes" id="UP001596270">
    <property type="component" value="Unassembled WGS sequence"/>
</dbReference>
<gene>
    <name evidence="1" type="ORF">ACFQND_07470</name>
</gene>
<comment type="caution">
    <text evidence="1">The sequence shown here is derived from an EMBL/GenBank/DDBJ whole genome shotgun (WGS) entry which is preliminary data.</text>
</comment>
<sequence>MPSASSTMRVTPSTMSALINSMRWNSHDSFNNIEMAAALGLSAVECHAALQSFVAAELITFDRLDTDGIESWRLSKTGEIVWQANRIHARVTAAKVKEFLKCMPFIVSALSKNADVLRILVGGAWVLGHGYGPFLIGIEVEPGALTPMEEMRLIEAALQFANTGDVLDQESPVVLVFSKVDAGVPHRLQSCKVVYQAGQPPVKDIESAPVAIENRSDINEQLWGARLEAFASICGFDADMEAFHQALWDSMSHEDQNVKPVHRPFRELPLAKQMIHCECEVAHAPSRCSPSQLEWPGDGVAISLPDPKLLAACREMFATAAEVGPEYWLPDGWQEAAAHADYWYSCGRPQGLQADEILSELLPFNRTRITAWMDPDRAPDVLHALAVGANEFREAAKAKKVERGRQKRQTTTAYIALFDITRPQPECYALVRQPTGNQGNIKAALDFYSPFLIHQSQAAQAIYEMGYFPAALCTVKRMATDDEVALFQSIASQQKRAVGFLLELQGETTLGFKRGETTTSSVDLRLRSLPMGAIAPIPLFADEEDKFQDAIANMPKEIALRMRKWWAFPCSTPMIEVAKACLEGPEKSLLARLVDPTREFEFEKMPSPSHGYAASIAGEGWRVRIEGICNAQPPIVIYAVGDSTSNAQLQLNPYRTWRGVMDEITQLLRSFILLKQIGILDVVAQYRNGKLQGVEDEMAQFEALLNELVTARLFRGYEDNDYFSSPYSASFGLEAQTKGLGK</sequence>
<protein>
    <submittedName>
        <fullName evidence="1">Uncharacterized protein</fullName>
    </submittedName>
</protein>
<accession>A0ABW1TVV7</accession>
<dbReference type="EMBL" id="JBHSRS010000016">
    <property type="protein sequence ID" value="MFC6281068.1"/>
    <property type="molecule type" value="Genomic_DNA"/>
</dbReference>
<reference evidence="2" key="1">
    <citation type="journal article" date="2019" name="Int. J. Syst. Evol. Microbiol.">
        <title>The Global Catalogue of Microorganisms (GCM) 10K type strain sequencing project: providing services to taxonomists for standard genome sequencing and annotation.</title>
        <authorList>
            <consortium name="The Broad Institute Genomics Platform"/>
            <consortium name="The Broad Institute Genome Sequencing Center for Infectious Disease"/>
            <person name="Wu L."/>
            <person name="Ma J."/>
        </authorList>
    </citation>
    <scope>NUCLEOTIDE SEQUENCE [LARGE SCALE GENOMIC DNA]</scope>
    <source>
        <strain evidence="2">CCUG 39402</strain>
    </source>
</reference>
<name>A0ABW1TVV7_9BURK</name>
<evidence type="ECO:0000313" key="2">
    <source>
        <dbReference type="Proteomes" id="UP001596270"/>
    </source>
</evidence>
<organism evidence="1 2">
    <name type="scientific">Polaromonas aquatica</name>
    <dbReference type="NCBI Taxonomy" id="332657"/>
    <lineage>
        <taxon>Bacteria</taxon>
        <taxon>Pseudomonadati</taxon>
        <taxon>Pseudomonadota</taxon>
        <taxon>Betaproteobacteria</taxon>
        <taxon>Burkholderiales</taxon>
        <taxon>Comamonadaceae</taxon>
        <taxon>Polaromonas</taxon>
    </lineage>
</organism>